<dbReference type="GO" id="GO:0008270">
    <property type="term" value="F:zinc ion binding"/>
    <property type="evidence" value="ECO:0007669"/>
    <property type="project" value="UniProtKB-KW"/>
</dbReference>
<dbReference type="OrthoDB" id="79252at2759"/>
<accession>A0A812EGB6</accession>
<keyword evidence="2" id="KW-0479">Metal-binding</keyword>
<keyword evidence="4" id="KW-0862">Zinc</keyword>
<protein>
    <submittedName>
        <fullName evidence="8">PHD finger protein 13</fullName>
    </submittedName>
</protein>
<evidence type="ECO:0000256" key="4">
    <source>
        <dbReference type="ARBA" id="ARBA00022833"/>
    </source>
</evidence>
<evidence type="ECO:0000313" key="8">
    <source>
        <dbReference type="EMBL" id="CAE1325127.1"/>
    </source>
</evidence>
<proteinExistence type="predicted"/>
<dbReference type="Pfam" id="PF00628">
    <property type="entry name" value="PHD"/>
    <property type="match status" value="1"/>
</dbReference>
<feature type="domain" description="Zinc finger PHD-type" evidence="7">
    <location>
        <begin position="422"/>
        <end position="466"/>
    </location>
</feature>
<organism evidence="8 9">
    <name type="scientific">Acanthosepion pharaonis</name>
    <name type="common">Pharaoh cuttlefish</name>
    <name type="synonym">Sepia pharaonis</name>
    <dbReference type="NCBI Taxonomy" id="158019"/>
    <lineage>
        <taxon>Eukaryota</taxon>
        <taxon>Metazoa</taxon>
        <taxon>Spiralia</taxon>
        <taxon>Lophotrochozoa</taxon>
        <taxon>Mollusca</taxon>
        <taxon>Cephalopoda</taxon>
        <taxon>Coleoidea</taxon>
        <taxon>Decapodiformes</taxon>
        <taxon>Sepiida</taxon>
        <taxon>Sepiina</taxon>
        <taxon>Sepiidae</taxon>
        <taxon>Acanthosepion</taxon>
    </lineage>
</organism>
<feature type="compositionally biased region" description="Low complexity" evidence="6">
    <location>
        <begin position="87"/>
        <end position="107"/>
    </location>
</feature>
<gene>
    <name evidence="8" type="ORF">SPHA_74781</name>
</gene>
<dbReference type="PANTHER" id="PTHR14571">
    <property type="entry name" value="HISTONE-LYSINE N-METHYLTRANSFERASE SET-26-RELATED"/>
    <property type="match status" value="1"/>
</dbReference>
<keyword evidence="3" id="KW-0863">Zinc-finger</keyword>
<evidence type="ECO:0000313" key="9">
    <source>
        <dbReference type="Proteomes" id="UP000597762"/>
    </source>
</evidence>
<dbReference type="PANTHER" id="PTHR14571:SF9">
    <property type="entry name" value="HISTONE-LYSINE N-METHYLTRANSFERASE SET-26-RELATED"/>
    <property type="match status" value="1"/>
</dbReference>
<dbReference type="InterPro" id="IPR013083">
    <property type="entry name" value="Znf_RING/FYVE/PHD"/>
</dbReference>
<feature type="region of interest" description="Disordered" evidence="6">
    <location>
        <begin position="77"/>
        <end position="107"/>
    </location>
</feature>
<comment type="subcellular location">
    <subcellularLocation>
        <location evidence="1">Nucleus</location>
    </subcellularLocation>
</comment>
<dbReference type="Proteomes" id="UP000597762">
    <property type="component" value="Unassembled WGS sequence"/>
</dbReference>
<dbReference type="EMBL" id="CAHIKZ030005439">
    <property type="protein sequence ID" value="CAE1325127.1"/>
    <property type="molecule type" value="Genomic_DNA"/>
</dbReference>
<dbReference type="AlphaFoldDB" id="A0A812EGB6"/>
<dbReference type="SUPFAM" id="SSF57903">
    <property type="entry name" value="FYVE/PHD zinc finger"/>
    <property type="match status" value="1"/>
</dbReference>
<feature type="compositionally biased region" description="Polar residues" evidence="6">
    <location>
        <begin position="123"/>
        <end position="147"/>
    </location>
</feature>
<dbReference type="Gene3D" id="3.30.40.10">
    <property type="entry name" value="Zinc/RING finger domain, C3HC4 (zinc finger)"/>
    <property type="match status" value="1"/>
</dbReference>
<feature type="compositionally biased region" description="Polar residues" evidence="6">
    <location>
        <begin position="1"/>
        <end position="12"/>
    </location>
</feature>
<evidence type="ECO:0000256" key="1">
    <source>
        <dbReference type="ARBA" id="ARBA00004123"/>
    </source>
</evidence>
<evidence type="ECO:0000256" key="2">
    <source>
        <dbReference type="ARBA" id="ARBA00022723"/>
    </source>
</evidence>
<dbReference type="GO" id="GO:0005634">
    <property type="term" value="C:nucleus"/>
    <property type="evidence" value="ECO:0007669"/>
    <property type="project" value="UniProtKB-SubCell"/>
</dbReference>
<feature type="region of interest" description="Disordered" evidence="6">
    <location>
        <begin position="295"/>
        <end position="314"/>
    </location>
</feature>
<reference evidence="8" key="1">
    <citation type="submission" date="2021-01" db="EMBL/GenBank/DDBJ databases">
        <authorList>
            <person name="Li R."/>
            <person name="Bekaert M."/>
        </authorList>
    </citation>
    <scope>NUCLEOTIDE SEQUENCE</scope>
    <source>
        <strain evidence="8">Farmed</strain>
    </source>
</reference>
<name>A0A812EGB6_ACAPH</name>
<feature type="compositionally biased region" description="Low complexity" evidence="6">
    <location>
        <begin position="212"/>
        <end position="245"/>
    </location>
</feature>
<feature type="compositionally biased region" description="Low complexity" evidence="6">
    <location>
        <begin position="148"/>
        <end position="197"/>
    </location>
</feature>
<evidence type="ECO:0000256" key="6">
    <source>
        <dbReference type="SAM" id="MobiDB-lite"/>
    </source>
</evidence>
<dbReference type="InterPro" id="IPR011011">
    <property type="entry name" value="Znf_FYVE_PHD"/>
</dbReference>
<feature type="region of interest" description="Disordered" evidence="6">
    <location>
        <begin position="1"/>
        <end position="45"/>
    </location>
</feature>
<comment type="caution">
    <text evidence="8">The sequence shown here is derived from an EMBL/GenBank/DDBJ whole genome shotgun (WGS) entry which is preliminary data.</text>
</comment>
<evidence type="ECO:0000256" key="3">
    <source>
        <dbReference type="ARBA" id="ARBA00022771"/>
    </source>
</evidence>
<evidence type="ECO:0000259" key="7">
    <source>
        <dbReference type="SMART" id="SM00249"/>
    </source>
</evidence>
<feature type="region of interest" description="Disordered" evidence="6">
    <location>
        <begin position="121"/>
        <end position="286"/>
    </location>
</feature>
<feature type="compositionally biased region" description="Polar residues" evidence="6">
    <location>
        <begin position="295"/>
        <end position="306"/>
    </location>
</feature>
<dbReference type="CDD" id="cd15546">
    <property type="entry name" value="PHD_PHF13_like"/>
    <property type="match status" value="1"/>
</dbReference>
<evidence type="ECO:0000256" key="5">
    <source>
        <dbReference type="ARBA" id="ARBA00023242"/>
    </source>
</evidence>
<keyword evidence="9" id="KW-1185">Reference proteome</keyword>
<feature type="compositionally biased region" description="Low complexity" evidence="6">
    <location>
        <begin position="257"/>
        <end position="271"/>
    </location>
</feature>
<dbReference type="InterPro" id="IPR001965">
    <property type="entry name" value="Znf_PHD"/>
</dbReference>
<dbReference type="SMART" id="SM00249">
    <property type="entry name" value="PHD"/>
    <property type="match status" value="1"/>
</dbReference>
<sequence>MLLQRTNPQSVETFPIMPRNAFKAPKTKRSPAKQETELYASSSKKRRTKDDFYTFCTIVLSYTQYESLKREELRQQNNISPVGSGGSAADSYSSDSTASLSSSSLQECLQDSLQDGLPVDRVQQPTQDTTPTAISSSSNPLNERVTTPHQSPKQQQQQFLKQQQAPKHQLQTVKPSQQPLQQSKQPQQPNLKQSPLSKNPLSVYDVKHKQPKQQQPKQSQPQQQPKQSQPQQQQQQTSPKHQQPQIKQEPSAPTQPTPLTVTPTSTSMTQSHHQNTTNRVESKISPKVIKLEPSTYSPQEQNSHQEQLPEDKKPNRFELLQRPKQEENFSAGGKQKIHIKKEVVEDEEVLKDKENEISKVSPQERRVNAVRKANLRYSKLEVNTSHENAESNTDSCADSIHSNCSSSPDVNETDEESWDLITCHCLKPYAGRPMIECSECSTWIHLSCAKIRKSNIPETFVCQQCREAKFTTRKSNRIRTESKRISI</sequence>
<keyword evidence="5" id="KW-0539">Nucleus</keyword>
<dbReference type="InterPro" id="IPR019787">
    <property type="entry name" value="Znf_PHD-finger"/>
</dbReference>